<dbReference type="RefSeq" id="XP_017359214.1">
    <property type="nucleotide sequence ID" value="XM_017503725.2"/>
</dbReference>
<organism evidence="16 17">
    <name type="scientific">Cebus imitator</name>
    <name type="common">Panamanian white-faced capuchin</name>
    <name type="synonym">Cebus capucinus imitator</name>
    <dbReference type="NCBI Taxonomy" id="2715852"/>
    <lineage>
        <taxon>Eukaryota</taxon>
        <taxon>Metazoa</taxon>
        <taxon>Chordata</taxon>
        <taxon>Craniata</taxon>
        <taxon>Vertebrata</taxon>
        <taxon>Euteleostomi</taxon>
        <taxon>Mammalia</taxon>
        <taxon>Eutheria</taxon>
        <taxon>Euarchontoglires</taxon>
        <taxon>Primates</taxon>
        <taxon>Haplorrhini</taxon>
        <taxon>Platyrrhini</taxon>
        <taxon>Cebidae</taxon>
        <taxon>Cebinae</taxon>
        <taxon>Cebus</taxon>
    </lineage>
</organism>
<feature type="chain" id="PRO_5014318335" evidence="14">
    <location>
        <begin position="18"/>
        <end position="507"/>
    </location>
</feature>
<dbReference type="PANTHER" id="PTHR11481:SF101">
    <property type="entry name" value="FC RECEPTOR-LIKE PROTEIN 2"/>
    <property type="match status" value="1"/>
</dbReference>
<dbReference type="STRING" id="9516.ENSCCAP00000005886"/>
<dbReference type="AlphaFoldDB" id="A0A2K5PQK1"/>
<keyword evidence="4 14" id="KW-0732">Signal</keyword>
<dbReference type="CDD" id="cd00096">
    <property type="entry name" value="Ig"/>
    <property type="match status" value="2"/>
</dbReference>
<name>A0A2K5PQK1_CEBIM</name>
<gene>
    <name evidence="16" type="primary">FCRL2</name>
</gene>
<dbReference type="PROSITE" id="PS50835">
    <property type="entry name" value="IG_LIKE"/>
    <property type="match status" value="4"/>
</dbReference>
<feature type="domain" description="Ig-like" evidence="15">
    <location>
        <begin position="108"/>
        <end position="186"/>
    </location>
</feature>
<dbReference type="FunFam" id="2.60.40.10:FF:000357">
    <property type="entry name" value="Fc receptor like 1"/>
    <property type="match status" value="1"/>
</dbReference>
<comment type="subcellular location">
    <subcellularLocation>
        <location evidence="1">Cell membrane</location>
        <topology evidence="1">Single-pass type I membrane protein</topology>
    </subcellularLocation>
</comment>
<dbReference type="InterPro" id="IPR003598">
    <property type="entry name" value="Ig_sub2"/>
</dbReference>
<dbReference type="SMART" id="SM00409">
    <property type="entry name" value="IG"/>
    <property type="match status" value="4"/>
</dbReference>
<evidence type="ECO:0000256" key="11">
    <source>
        <dbReference type="ARBA" id="ARBA00023319"/>
    </source>
</evidence>
<keyword evidence="9" id="KW-0675">Receptor</keyword>
<dbReference type="PANTHER" id="PTHR11481">
    <property type="entry name" value="IMMUNOGLOBULIN FC RECEPTOR"/>
    <property type="match status" value="1"/>
</dbReference>
<keyword evidence="8" id="KW-1015">Disulfide bond</keyword>
<evidence type="ECO:0000256" key="8">
    <source>
        <dbReference type="ARBA" id="ARBA00023157"/>
    </source>
</evidence>
<evidence type="ECO:0000256" key="2">
    <source>
        <dbReference type="ARBA" id="ARBA00022475"/>
    </source>
</evidence>
<evidence type="ECO:0000256" key="5">
    <source>
        <dbReference type="ARBA" id="ARBA00022737"/>
    </source>
</evidence>
<dbReference type="FunFam" id="2.60.40.10:FF:001308">
    <property type="entry name" value="Fc receptor like 4"/>
    <property type="match status" value="1"/>
</dbReference>
<evidence type="ECO:0000256" key="6">
    <source>
        <dbReference type="ARBA" id="ARBA00022989"/>
    </source>
</evidence>
<feature type="compositionally biased region" description="Polar residues" evidence="12">
    <location>
        <begin position="438"/>
        <end position="449"/>
    </location>
</feature>
<reference evidence="16" key="1">
    <citation type="submission" date="2025-08" db="UniProtKB">
        <authorList>
            <consortium name="Ensembl"/>
        </authorList>
    </citation>
    <scope>IDENTIFICATION</scope>
</reference>
<dbReference type="GeneID" id="108286103"/>
<dbReference type="GO" id="GO:0009897">
    <property type="term" value="C:external side of plasma membrane"/>
    <property type="evidence" value="ECO:0007669"/>
    <property type="project" value="TreeGrafter"/>
</dbReference>
<dbReference type="SUPFAM" id="SSF48726">
    <property type="entry name" value="Immunoglobulin"/>
    <property type="match status" value="4"/>
</dbReference>
<dbReference type="GO" id="GO:0035591">
    <property type="term" value="F:signaling adaptor activity"/>
    <property type="evidence" value="ECO:0007669"/>
    <property type="project" value="Ensembl"/>
</dbReference>
<dbReference type="OMA" id="HNQFIYS"/>
<evidence type="ECO:0000256" key="10">
    <source>
        <dbReference type="ARBA" id="ARBA00023180"/>
    </source>
</evidence>
<keyword evidence="2" id="KW-1003">Cell membrane</keyword>
<dbReference type="Gene3D" id="2.60.40.10">
    <property type="entry name" value="Immunoglobulins"/>
    <property type="match status" value="4"/>
</dbReference>
<feature type="transmembrane region" description="Helical" evidence="13">
    <location>
        <begin position="400"/>
        <end position="421"/>
    </location>
</feature>
<evidence type="ECO:0000313" key="17">
    <source>
        <dbReference type="Proteomes" id="UP000233040"/>
    </source>
</evidence>
<dbReference type="CTD" id="79368"/>
<dbReference type="InterPro" id="IPR007110">
    <property type="entry name" value="Ig-like_dom"/>
</dbReference>
<dbReference type="InterPro" id="IPR036179">
    <property type="entry name" value="Ig-like_dom_sf"/>
</dbReference>
<feature type="region of interest" description="Disordered" evidence="12">
    <location>
        <begin position="429"/>
        <end position="452"/>
    </location>
</feature>
<proteinExistence type="predicted"/>
<dbReference type="KEGG" id="cimi:108286103"/>
<feature type="signal peptide" evidence="14">
    <location>
        <begin position="1"/>
        <end position="17"/>
    </location>
</feature>
<evidence type="ECO:0000256" key="7">
    <source>
        <dbReference type="ARBA" id="ARBA00023136"/>
    </source>
</evidence>
<feature type="domain" description="Ig-like" evidence="15">
    <location>
        <begin position="299"/>
        <end position="386"/>
    </location>
</feature>
<dbReference type="GeneTree" id="ENSGT01050000244808"/>
<keyword evidence="17" id="KW-1185">Reference proteome</keyword>
<evidence type="ECO:0000256" key="14">
    <source>
        <dbReference type="SAM" id="SignalP"/>
    </source>
</evidence>
<evidence type="ECO:0000256" key="3">
    <source>
        <dbReference type="ARBA" id="ARBA00022692"/>
    </source>
</evidence>
<accession>A0A2K5PQK1</accession>
<evidence type="ECO:0000256" key="13">
    <source>
        <dbReference type="SAM" id="Phobius"/>
    </source>
</evidence>
<evidence type="ECO:0000256" key="1">
    <source>
        <dbReference type="ARBA" id="ARBA00004251"/>
    </source>
</evidence>
<evidence type="ECO:0000313" key="16">
    <source>
        <dbReference type="Ensembl" id="ENSCCAP00000005886.1"/>
    </source>
</evidence>
<dbReference type="FunFam" id="2.60.40.10:FF:000592">
    <property type="entry name" value="Fc receptor like 1"/>
    <property type="match status" value="1"/>
</dbReference>
<evidence type="ECO:0000259" key="15">
    <source>
        <dbReference type="PROSITE" id="PS50835"/>
    </source>
</evidence>
<dbReference type="InterPro" id="IPR050488">
    <property type="entry name" value="Ig_Fc_receptor"/>
</dbReference>
<dbReference type="Ensembl" id="ENSCCAT00000023245.1">
    <property type="protein sequence ID" value="ENSCCAP00000005886.1"/>
    <property type="gene ID" value="ENSCCAG00000020712.1"/>
</dbReference>
<dbReference type="InterPro" id="IPR013783">
    <property type="entry name" value="Ig-like_fold"/>
</dbReference>
<keyword evidence="7 13" id="KW-0472">Membrane</keyword>
<dbReference type="GO" id="GO:0006955">
    <property type="term" value="P:immune response"/>
    <property type="evidence" value="ECO:0007669"/>
    <property type="project" value="TreeGrafter"/>
</dbReference>
<dbReference type="GO" id="GO:0007166">
    <property type="term" value="P:cell surface receptor signaling pathway"/>
    <property type="evidence" value="ECO:0007669"/>
    <property type="project" value="TreeGrafter"/>
</dbReference>
<keyword evidence="5" id="KW-0677">Repeat</keyword>
<evidence type="ECO:0000256" key="9">
    <source>
        <dbReference type="ARBA" id="ARBA00023170"/>
    </source>
</evidence>
<keyword evidence="10" id="KW-0325">Glycoprotein</keyword>
<dbReference type="InterPro" id="IPR003599">
    <property type="entry name" value="Ig_sub"/>
</dbReference>
<keyword evidence="11" id="KW-0393">Immunoglobulin domain</keyword>
<feature type="domain" description="Ig-like" evidence="15">
    <location>
        <begin position="18"/>
        <end position="102"/>
    </location>
</feature>
<sequence>MLLWSLLVIFAAVNEQAGKLTLLAPSSVFEGDSIVLTCQVEWKWNVQTMAYYKDDRELFVFKEVSSFHIQSAVLSDSGNYFCRTEGKLLPGKSSNIVKIRVQELFQHPVLTASDFQPIEGGPVSLTCETQLSPQRLYVQLRFCFFRENQVLGSGWSSSPELQIPAMWSDDTGSYWCKAETVTPRVRKQSLQSQIHVRRIPISNVSLETRVPGGQVTEGQRLILLCSVAGGTGNVTFSWYRESTGTILGKKTQHSLSAELEILAVKESDAGKYYCQADNGHEPIQSKVVNIPVRIPVSCPVLTLRAPRPQAVVGDLLTLHCEAQRGSSPILYWFYHENVTLGNSSAPSGGGASFNISLTAEHSGNYSCEADNGLGSQRSEAVPISISGPDGYRRDLMTARVLGGLFGVLGFTAAALLLYCLFHKTSGESYATSEPRGASRTNPQVSTYSSPIPDMEELQPVYANVGSVDMDVVYSQVRSIQHSEDSANTIRTFLENKDSQVIYSSVKK</sequence>
<dbReference type="SMART" id="SM00408">
    <property type="entry name" value="IGc2"/>
    <property type="match status" value="4"/>
</dbReference>
<protein>
    <submittedName>
        <fullName evidence="16">Fc receptor like 2</fullName>
    </submittedName>
</protein>
<dbReference type="GO" id="GO:0019903">
    <property type="term" value="F:protein phosphatase binding"/>
    <property type="evidence" value="ECO:0007669"/>
    <property type="project" value="Ensembl"/>
</dbReference>
<dbReference type="Proteomes" id="UP000233040">
    <property type="component" value="Unassembled WGS sequence"/>
</dbReference>
<dbReference type="GO" id="GO:0004888">
    <property type="term" value="F:transmembrane signaling receptor activity"/>
    <property type="evidence" value="ECO:0007669"/>
    <property type="project" value="TreeGrafter"/>
</dbReference>
<keyword evidence="3 13" id="KW-0812">Transmembrane</keyword>
<evidence type="ECO:0000256" key="12">
    <source>
        <dbReference type="SAM" id="MobiDB-lite"/>
    </source>
</evidence>
<dbReference type="Pfam" id="PF13895">
    <property type="entry name" value="Ig_2"/>
    <property type="match status" value="1"/>
</dbReference>
<reference evidence="16" key="2">
    <citation type="submission" date="2025-09" db="UniProtKB">
        <authorList>
            <consortium name="Ensembl"/>
        </authorList>
    </citation>
    <scope>IDENTIFICATION</scope>
</reference>
<dbReference type="Pfam" id="PF13927">
    <property type="entry name" value="Ig_3"/>
    <property type="match status" value="2"/>
</dbReference>
<keyword evidence="6 13" id="KW-1133">Transmembrane helix</keyword>
<feature type="domain" description="Ig-like" evidence="15">
    <location>
        <begin position="200"/>
        <end position="289"/>
    </location>
</feature>
<evidence type="ECO:0000256" key="4">
    <source>
        <dbReference type="ARBA" id="ARBA00022729"/>
    </source>
</evidence>